<dbReference type="EMBL" id="HBJA01071406">
    <property type="protein sequence ID" value="CAE0813951.1"/>
    <property type="molecule type" value="Transcribed_RNA"/>
</dbReference>
<sequence>MRLAVLACNTTEASFVPGRSFGSEMHRTCTSNGVHDRAQTHDRRNRPLATSDQNHVRSGNGGKSLTPEARTRRGMRTHWHRHKYKQTRAHAHNSVRARAQAQGLPTIIPPD</sequence>
<feature type="compositionally biased region" description="Polar residues" evidence="1">
    <location>
        <begin position="48"/>
        <end position="57"/>
    </location>
</feature>
<dbReference type="AlphaFoldDB" id="A0A6T2AKC2"/>
<organism evidence="2">
    <name type="scientific">Eutreptiella gymnastica</name>
    <dbReference type="NCBI Taxonomy" id="73025"/>
    <lineage>
        <taxon>Eukaryota</taxon>
        <taxon>Discoba</taxon>
        <taxon>Euglenozoa</taxon>
        <taxon>Euglenida</taxon>
        <taxon>Spirocuta</taxon>
        <taxon>Euglenophyceae</taxon>
        <taxon>Eutreptiales</taxon>
        <taxon>Eutreptiaceae</taxon>
        <taxon>Eutreptiella</taxon>
    </lineage>
</organism>
<gene>
    <name evidence="2" type="ORF">EGYM00163_LOCUS25102</name>
    <name evidence="3" type="ORF">EGYM00163_LOCUS25103</name>
</gene>
<evidence type="ECO:0000313" key="3">
    <source>
        <dbReference type="EMBL" id="CAE0813951.1"/>
    </source>
</evidence>
<feature type="compositionally biased region" description="Basic residues" evidence="1">
    <location>
        <begin position="72"/>
        <end position="95"/>
    </location>
</feature>
<reference evidence="2" key="1">
    <citation type="submission" date="2021-01" db="EMBL/GenBank/DDBJ databases">
        <authorList>
            <person name="Corre E."/>
            <person name="Pelletier E."/>
            <person name="Niang G."/>
            <person name="Scheremetjew M."/>
            <person name="Finn R."/>
            <person name="Kale V."/>
            <person name="Holt S."/>
            <person name="Cochrane G."/>
            <person name="Meng A."/>
            <person name="Brown T."/>
            <person name="Cohen L."/>
        </authorList>
    </citation>
    <scope>NUCLEOTIDE SEQUENCE</scope>
    <source>
        <strain evidence="2">CCMP1594</strain>
    </source>
</reference>
<name>A0A6T2AKC2_9EUGL</name>
<dbReference type="EMBL" id="HBJA01071405">
    <property type="protein sequence ID" value="CAE0813950.1"/>
    <property type="molecule type" value="Transcribed_RNA"/>
</dbReference>
<feature type="region of interest" description="Disordered" evidence="1">
    <location>
        <begin position="19"/>
        <end position="111"/>
    </location>
</feature>
<evidence type="ECO:0000313" key="2">
    <source>
        <dbReference type="EMBL" id="CAE0813950.1"/>
    </source>
</evidence>
<evidence type="ECO:0000256" key="1">
    <source>
        <dbReference type="SAM" id="MobiDB-lite"/>
    </source>
</evidence>
<protein>
    <submittedName>
        <fullName evidence="2">Uncharacterized protein</fullName>
    </submittedName>
</protein>
<proteinExistence type="predicted"/>
<accession>A0A6T2AKC2</accession>